<gene>
    <name evidence="3" type="ORF">CTAYLR_000928</name>
</gene>
<feature type="compositionally biased region" description="Low complexity" evidence="1">
    <location>
        <begin position="390"/>
        <end position="401"/>
    </location>
</feature>
<feature type="region of interest" description="Disordered" evidence="1">
    <location>
        <begin position="262"/>
        <end position="282"/>
    </location>
</feature>
<dbReference type="Proteomes" id="UP001230188">
    <property type="component" value="Unassembled WGS sequence"/>
</dbReference>
<reference evidence="3" key="1">
    <citation type="submission" date="2023-01" db="EMBL/GenBank/DDBJ databases">
        <title>Metagenome sequencing of chrysophaentin producing Chrysophaeum taylorii.</title>
        <authorList>
            <person name="Davison J."/>
            <person name="Bewley C."/>
        </authorList>
    </citation>
    <scope>NUCLEOTIDE SEQUENCE</scope>
    <source>
        <strain evidence="3">NIES-1699</strain>
    </source>
</reference>
<dbReference type="PANTHER" id="PTHR21596">
    <property type="entry name" value="RIBONUCLEASE P SUBUNIT P38"/>
    <property type="match status" value="1"/>
</dbReference>
<feature type="compositionally biased region" description="Basic residues" evidence="1">
    <location>
        <begin position="262"/>
        <end position="275"/>
    </location>
</feature>
<evidence type="ECO:0000259" key="2">
    <source>
        <dbReference type="Pfam" id="PF03469"/>
    </source>
</evidence>
<feature type="domain" description="Factor of DNA methylation 1-5/IDN2" evidence="2">
    <location>
        <begin position="171"/>
        <end position="252"/>
    </location>
</feature>
<accession>A0AAD7XQ07</accession>
<proteinExistence type="predicted"/>
<name>A0AAD7XQ07_9STRA</name>
<dbReference type="InterPro" id="IPR005379">
    <property type="entry name" value="FDM1-5/IDN2_XH"/>
</dbReference>
<protein>
    <recommendedName>
        <fullName evidence="2">Factor of DNA methylation 1-5/IDN2 domain-containing protein</fullName>
    </recommendedName>
</protein>
<feature type="region of interest" description="Disordered" evidence="1">
    <location>
        <begin position="365"/>
        <end position="401"/>
    </location>
</feature>
<evidence type="ECO:0000313" key="4">
    <source>
        <dbReference type="Proteomes" id="UP001230188"/>
    </source>
</evidence>
<keyword evidence="4" id="KW-1185">Reference proteome</keyword>
<evidence type="ECO:0000256" key="1">
    <source>
        <dbReference type="SAM" id="MobiDB-lite"/>
    </source>
</evidence>
<dbReference type="Pfam" id="PF03469">
    <property type="entry name" value="XH"/>
    <property type="match status" value="1"/>
</dbReference>
<dbReference type="EMBL" id="JAQMWT010000330">
    <property type="protein sequence ID" value="KAJ8604458.1"/>
    <property type="molecule type" value="Genomic_DNA"/>
</dbReference>
<organism evidence="3 4">
    <name type="scientific">Chrysophaeum taylorii</name>
    <dbReference type="NCBI Taxonomy" id="2483200"/>
    <lineage>
        <taxon>Eukaryota</taxon>
        <taxon>Sar</taxon>
        <taxon>Stramenopiles</taxon>
        <taxon>Ochrophyta</taxon>
        <taxon>Pelagophyceae</taxon>
        <taxon>Pelagomonadales</taxon>
        <taxon>Pelagomonadaceae</taxon>
        <taxon>Chrysophaeum</taxon>
    </lineage>
</organism>
<feature type="compositionally biased region" description="Pro residues" evidence="1">
    <location>
        <begin position="328"/>
        <end position="338"/>
    </location>
</feature>
<evidence type="ECO:0000313" key="3">
    <source>
        <dbReference type="EMBL" id="KAJ8604458.1"/>
    </source>
</evidence>
<dbReference type="InterPro" id="IPR045177">
    <property type="entry name" value="FDM1-5/IDN2"/>
</dbReference>
<feature type="region of interest" description="Disordered" evidence="1">
    <location>
        <begin position="302"/>
        <end position="347"/>
    </location>
</feature>
<sequence length="401" mass="44528">MVEEEEEKTALERLRVDCAAQFESTCVALKGAFERKLAKERDALAASWAATEARLVLEMGAKTREAWERVEARLAAYEARRALRQPKPLPPLESESESPDLLKEKTEELELVYETYGPTLKAQREAQLKLVAARDAAVEAAKLKPNAVPIKIMGVLDPAKLSAVGMSPEEISALQERLRHPEFYPVKVIAEGDEVREELDRAHPELVALAFEFGDVAVDEVLRCFLELSEWNPSSRYSVSVPWDDERQAELEPADVIKRLARPARHRVPRHANRPRQRDDEDHVLFEPAAFLPRTATRAWPRALLNNNAPRPPPRGYPRVGSSDPDPARPAAPGPSPPQQASSWAVRAPRSLSSFFFGQPTGGVVVQQQTSATPNANAVARQPQPPSSPPRDNNNDNNNNA</sequence>
<dbReference type="AlphaFoldDB" id="A0AAD7XQ07"/>
<comment type="caution">
    <text evidence="3">The sequence shown here is derived from an EMBL/GenBank/DDBJ whole genome shotgun (WGS) entry which is preliminary data.</text>
</comment>